<keyword evidence="2" id="KW-1185">Reference proteome</keyword>
<dbReference type="PANTHER" id="PTHR13329:SF2">
    <property type="entry name" value="SMALL RIBOSOMAL SUBUNIT PROTEIN MS40"/>
    <property type="match status" value="1"/>
</dbReference>
<evidence type="ECO:0000313" key="1">
    <source>
        <dbReference type="Ensembl" id="ENSOKIP00005036236.1"/>
    </source>
</evidence>
<proteinExistence type="predicted"/>
<dbReference type="Ensembl" id="ENSOKIT00005038286.1">
    <property type="protein sequence ID" value="ENSOKIP00005036236.1"/>
    <property type="gene ID" value="ENSOKIG00005015495.1"/>
</dbReference>
<sequence>KRLPVRRWTQAVFPSVKSSLSLCTADRTWGYLESEEHYGTSPVWSNYRRNQKGGIPPQKTRNTCIVDTIIHYQVWSLTFTHGIYTYTIIMRDVKLDAMDHWLLPFQVPHVDFSGEDYSNSHDAVGSAPLPPTMTPWYRWYHTIQPDETEVAQVKKTNEAHLTEESW</sequence>
<accession>A0A8C7G448</accession>
<dbReference type="PANTHER" id="PTHR13329">
    <property type="entry name" value="MITOCHONDRIAL RIBOSOMAL PROTEIN S18B"/>
    <property type="match status" value="1"/>
</dbReference>
<organism evidence="1 2">
    <name type="scientific">Oncorhynchus kisutch</name>
    <name type="common">Coho salmon</name>
    <name type="synonym">Salmo kisutch</name>
    <dbReference type="NCBI Taxonomy" id="8019"/>
    <lineage>
        <taxon>Eukaryota</taxon>
        <taxon>Metazoa</taxon>
        <taxon>Chordata</taxon>
        <taxon>Craniata</taxon>
        <taxon>Vertebrata</taxon>
        <taxon>Euteleostomi</taxon>
        <taxon>Actinopterygii</taxon>
        <taxon>Neopterygii</taxon>
        <taxon>Teleostei</taxon>
        <taxon>Protacanthopterygii</taxon>
        <taxon>Salmoniformes</taxon>
        <taxon>Salmonidae</taxon>
        <taxon>Salmoninae</taxon>
        <taxon>Oncorhynchus</taxon>
    </lineage>
</organism>
<evidence type="ECO:0000313" key="2">
    <source>
        <dbReference type="Proteomes" id="UP000694557"/>
    </source>
</evidence>
<dbReference type="GO" id="GO:0005739">
    <property type="term" value="C:mitochondrion"/>
    <property type="evidence" value="ECO:0007669"/>
    <property type="project" value="TreeGrafter"/>
</dbReference>
<dbReference type="GeneTree" id="ENSGT01010000230073"/>
<protein>
    <submittedName>
        <fullName evidence="1">Uncharacterized protein</fullName>
    </submittedName>
</protein>
<reference evidence="1" key="2">
    <citation type="submission" date="2025-09" db="UniProtKB">
        <authorList>
            <consortium name="Ensembl"/>
        </authorList>
    </citation>
    <scope>IDENTIFICATION</scope>
</reference>
<dbReference type="Proteomes" id="UP000694557">
    <property type="component" value="Unassembled WGS sequence"/>
</dbReference>
<dbReference type="InterPro" id="IPR040054">
    <property type="entry name" value="MRPS18B"/>
</dbReference>
<dbReference type="GO" id="GO:0032543">
    <property type="term" value="P:mitochondrial translation"/>
    <property type="evidence" value="ECO:0007669"/>
    <property type="project" value="InterPro"/>
</dbReference>
<dbReference type="AlphaFoldDB" id="A0A8C7G448"/>
<name>A0A8C7G448_ONCKI</name>
<dbReference type="GO" id="GO:0003735">
    <property type="term" value="F:structural constituent of ribosome"/>
    <property type="evidence" value="ECO:0007669"/>
    <property type="project" value="InterPro"/>
</dbReference>
<reference evidence="1" key="1">
    <citation type="submission" date="2025-08" db="UniProtKB">
        <authorList>
            <consortium name="Ensembl"/>
        </authorList>
    </citation>
    <scope>IDENTIFICATION</scope>
</reference>